<sequence length="596" mass="65442">MIENQLIVDVENNPDGEKRQNEVAQIANVATIEEAIKIVEDVLPICGNNPEELFSAQFLDALRLIKSNPQLWATYRTKLKTAKPSAVLMADIDQASAQPHDNINKAGDSVASELIELVKNRCELFFDTQANKSFVSLDSDGVTHTLAIGSRYFIEWLSYAYYKATSGEGSSGRSASEAAIRQASFVLAGIAKHEGHQQTVHLRVSENNGCRYIFLADDRLRVIEISPTGWKLRDKTPIKFWKPASMQPLPIPQIGGDFSLLWQFINIPENSRLLVLAWILETFRAETPKPILALCGTQGSAKSSTQSKLRQLIDNNTVNLRAAPKSVEDVFVSAGCNWLVSFENLSKLTPQIQDALCTLATGGGFATRTLYTNADETIIEVKRPVIINSIPNVITAQDLSDRAISIELPSIIYREETEINFQWNAAKSSILGGLLDLFVSTMAQLPYVKLINPPRMADFTKLGEAMAQIQGYSPGTFEAIYKANRAESIGRTLESSPVAVAICEMAEKCAANSSTIFYGTVKSLLEELALHRHDTENWPKSPKGLSDVLKRQSPALAALGIEIISGNRIERVGGSRGLTVTIKKHGGNFGNFGNMN</sequence>
<dbReference type="EMBL" id="CP022129">
    <property type="protein sequence ID" value="ASF45487.1"/>
    <property type="molecule type" value="Genomic_DNA"/>
</dbReference>
<evidence type="ECO:0000313" key="2">
    <source>
        <dbReference type="Proteomes" id="UP000197019"/>
    </source>
</evidence>
<keyword evidence="2" id="KW-1185">Reference proteome</keyword>
<proteinExistence type="predicted"/>
<name>A0A1Z4BVZ4_9GAMM</name>
<dbReference type="Proteomes" id="UP000197019">
    <property type="component" value="Chromosome"/>
</dbReference>
<dbReference type="AlphaFoldDB" id="A0A1Z4BVZ4"/>
<reference evidence="1 2" key="1">
    <citation type="submission" date="2017-06" db="EMBL/GenBank/DDBJ databases">
        <title>Genome Sequencing of the methanotroph Methylovulum psychrotolerants str. HV10-M2 isolated from a high-altitude environment.</title>
        <authorList>
            <person name="Mateos-Rivera A."/>
        </authorList>
    </citation>
    <scope>NUCLEOTIDE SEQUENCE [LARGE SCALE GENOMIC DNA]</scope>
    <source>
        <strain evidence="1 2">HV10_M2</strain>
    </source>
</reference>
<accession>A0A1Z4BVZ4</accession>
<evidence type="ECO:0008006" key="3">
    <source>
        <dbReference type="Google" id="ProtNLM"/>
    </source>
</evidence>
<dbReference type="KEGG" id="mpsy:CEK71_05065"/>
<gene>
    <name evidence="1" type="ORF">CEK71_05065</name>
</gene>
<protein>
    <recommendedName>
        <fullName evidence="3">ATP-binding protein</fullName>
    </recommendedName>
</protein>
<organism evidence="1 2">
    <name type="scientific">Methylovulum psychrotolerans</name>
    <dbReference type="NCBI Taxonomy" id="1704499"/>
    <lineage>
        <taxon>Bacteria</taxon>
        <taxon>Pseudomonadati</taxon>
        <taxon>Pseudomonadota</taxon>
        <taxon>Gammaproteobacteria</taxon>
        <taxon>Methylococcales</taxon>
        <taxon>Methylococcaceae</taxon>
        <taxon>Methylovulum</taxon>
    </lineage>
</organism>
<evidence type="ECO:0000313" key="1">
    <source>
        <dbReference type="EMBL" id="ASF45487.1"/>
    </source>
</evidence>